<dbReference type="InterPro" id="IPR000842">
    <property type="entry name" value="PRib_PP_synth_CS"/>
</dbReference>
<keyword evidence="7" id="KW-0067">ATP-binding</keyword>
<dbReference type="NCBIfam" id="TIGR01251">
    <property type="entry name" value="ribP_PPkin"/>
    <property type="match status" value="1"/>
</dbReference>
<dbReference type="GO" id="GO:0005524">
    <property type="term" value="F:ATP binding"/>
    <property type="evidence" value="ECO:0007669"/>
    <property type="project" value="UniProtKB-KW"/>
</dbReference>
<keyword evidence="8" id="KW-0460">Magnesium</keyword>
<proteinExistence type="predicted"/>
<dbReference type="GO" id="GO:0004749">
    <property type="term" value="F:ribose phosphate diphosphokinase activity"/>
    <property type="evidence" value="ECO:0007669"/>
    <property type="project" value="UniProtKB-EC"/>
</dbReference>
<dbReference type="GO" id="GO:0016301">
    <property type="term" value="F:kinase activity"/>
    <property type="evidence" value="ECO:0007669"/>
    <property type="project" value="UniProtKB-KW"/>
</dbReference>
<dbReference type="SMART" id="SM01400">
    <property type="entry name" value="Pribosyltran_N"/>
    <property type="match status" value="1"/>
</dbReference>
<dbReference type="InterPro" id="IPR029057">
    <property type="entry name" value="PRTase-like"/>
</dbReference>
<dbReference type="GO" id="GO:0002189">
    <property type="term" value="C:ribose phosphate diphosphokinase complex"/>
    <property type="evidence" value="ECO:0007669"/>
    <property type="project" value="TreeGrafter"/>
</dbReference>
<dbReference type="PANTHER" id="PTHR10210">
    <property type="entry name" value="RIBOSE-PHOSPHATE DIPHOSPHOKINASE FAMILY MEMBER"/>
    <property type="match status" value="1"/>
</dbReference>
<gene>
    <name evidence="11" type="ORF">LCGC14_2754060</name>
</gene>
<comment type="caution">
    <text evidence="11">The sequence shown here is derived from an EMBL/GenBank/DDBJ whole genome shotgun (WGS) entry which is preliminary data.</text>
</comment>
<dbReference type="EC" id="2.7.6.1" evidence="1"/>
<dbReference type="AlphaFoldDB" id="A0A0F8ZN23"/>
<feature type="domain" description="Ribose-phosphate pyrophosphokinase N-terminal" evidence="10">
    <location>
        <begin position="2"/>
        <end position="107"/>
    </location>
</feature>
<dbReference type="FunFam" id="3.40.50.2020:FF:000007">
    <property type="entry name" value="Ribose-phosphate pyrophosphokinase"/>
    <property type="match status" value="1"/>
</dbReference>
<dbReference type="Pfam" id="PF13793">
    <property type="entry name" value="Pribosyltran_N"/>
    <property type="match status" value="1"/>
</dbReference>
<comment type="catalytic activity">
    <reaction evidence="9">
        <text>D-ribose 5-phosphate + ATP = 5-phospho-alpha-D-ribose 1-diphosphate + AMP + H(+)</text>
        <dbReference type="Rhea" id="RHEA:15609"/>
        <dbReference type="ChEBI" id="CHEBI:15378"/>
        <dbReference type="ChEBI" id="CHEBI:30616"/>
        <dbReference type="ChEBI" id="CHEBI:58017"/>
        <dbReference type="ChEBI" id="CHEBI:78346"/>
        <dbReference type="ChEBI" id="CHEBI:456215"/>
        <dbReference type="EC" id="2.7.6.1"/>
    </reaction>
</comment>
<sequence>MIATQLSIPISDSIQDCFSNGERRIELHANVRGRHVYILQTGCFTNNESTNDYIMELLLMINSARLSDAKSITAIIPHFPYARQDKKDRSRTPISSRLFAEMLQTAGVTRVVTMDLHSSQIQGFFTIPVDNLFARDLIIKHLETKFFTGFAQKEIQKRFVLVSPDAGGAKRVLKMAQKMELNSVLMHKQRDHSKKNHVDKTIIVGEEGCLTGKTCIIVDDMADTLGTVIKACEELIKNGARDVIVCITHGVLSGPAFERLNNCDAITHLVTSNTIPQDNTILKSSKVQIFDVSELLATCMERIVNGGSISALFR</sequence>
<evidence type="ECO:0000256" key="1">
    <source>
        <dbReference type="ARBA" id="ARBA00013247"/>
    </source>
</evidence>
<dbReference type="PROSITE" id="PS00114">
    <property type="entry name" value="PRPP_SYNTHASE"/>
    <property type="match status" value="1"/>
</dbReference>
<evidence type="ECO:0000256" key="9">
    <source>
        <dbReference type="ARBA" id="ARBA00049535"/>
    </source>
</evidence>
<keyword evidence="6" id="KW-0418">Kinase</keyword>
<dbReference type="GO" id="GO:0000287">
    <property type="term" value="F:magnesium ion binding"/>
    <property type="evidence" value="ECO:0007669"/>
    <property type="project" value="InterPro"/>
</dbReference>
<dbReference type="GO" id="GO:0006015">
    <property type="term" value="P:5-phosphoribose 1-diphosphate biosynthetic process"/>
    <property type="evidence" value="ECO:0007669"/>
    <property type="project" value="TreeGrafter"/>
</dbReference>
<evidence type="ECO:0000313" key="11">
    <source>
        <dbReference type="EMBL" id="KKK87355.1"/>
    </source>
</evidence>
<evidence type="ECO:0000256" key="7">
    <source>
        <dbReference type="ARBA" id="ARBA00022840"/>
    </source>
</evidence>
<dbReference type="SUPFAM" id="SSF53271">
    <property type="entry name" value="PRTase-like"/>
    <property type="match status" value="1"/>
</dbReference>
<reference evidence="11" key="1">
    <citation type="journal article" date="2015" name="Nature">
        <title>Complex archaea that bridge the gap between prokaryotes and eukaryotes.</title>
        <authorList>
            <person name="Spang A."/>
            <person name="Saw J.H."/>
            <person name="Jorgensen S.L."/>
            <person name="Zaremba-Niedzwiedzka K."/>
            <person name="Martijn J."/>
            <person name="Lind A.E."/>
            <person name="van Eijk R."/>
            <person name="Schleper C."/>
            <person name="Guy L."/>
            <person name="Ettema T.J."/>
        </authorList>
    </citation>
    <scope>NUCLEOTIDE SEQUENCE</scope>
</reference>
<dbReference type="GO" id="GO:0006164">
    <property type="term" value="P:purine nucleotide biosynthetic process"/>
    <property type="evidence" value="ECO:0007669"/>
    <property type="project" value="TreeGrafter"/>
</dbReference>
<evidence type="ECO:0000256" key="4">
    <source>
        <dbReference type="ARBA" id="ARBA00022727"/>
    </source>
</evidence>
<dbReference type="PANTHER" id="PTHR10210:SF32">
    <property type="entry name" value="RIBOSE-PHOSPHATE PYROPHOSPHOKINASE 2"/>
    <property type="match status" value="1"/>
</dbReference>
<name>A0A0F8ZN23_9ZZZZ</name>
<dbReference type="InterPro" id="IPR005946">
    <property type="entry name" value="Rib-P_diPkinase"/>
</dbReference>
<keyword evidence="4" id="KW-0545">Nucleotide biosynthesis</keyword>
<evidence type="ECO:0000256" key="5">
    <source>
        <dbReference type="ARBA" id="ARBA00022741"/>
    </source>
</evidence>
<accession>A0A0F8ZN23</accession>
<keyword evidence="5" id="KW-0547">Nucleotide-binding</keyword>
<dbReference type="GO" id="GO:0009156">
    <property type="term" value="P:ribonucleoside monophosphate biosynthetic process"/>
    <property type="evidence" value="ECO:0007669"/>
    <property type="project" value="InterPro"/>
</dbReference>
<dbReference type="GO" id="GO:0005737">
    <property type="term" value="C:cytoplasm"/>
    <property type="evidence" value="ECO:0007669"/>
    <property type="project" value="TreeGrafter"/>
</dbReference>
<protein>
    <recommendedName>
        <fullName evidence="1">ribose-phosphate diphosphokinase</fullName>
        <ecNumber evidence="1">2.7.6.1</ecNumber>
    </recommendedName>
</protein>
<keyword evidence="3" id="KW-0479">Metal-binding</keyword>
<dbReference type="NCBIfam" id="NF002320">
    <property type="entry name" value="PRK01259.1"/>
    <property type="match status" value="1"/>
</dbReference>
<evidence type="ECO:0000256" key="3">
    <source>
        <dbReference type="ARBA" id="ARBA00022723"/>
    </source>
</evidence>
<evidence type="ECO:0000256" key="6">
    <source>
        <dbReference type="ARBA" id="ARBA00022777"/>
    </source>
</evidence>
<evidence type="ECO:0000256" key="8">
    <source>
        <dbReference type="ARBA" id="ARBA00022842"/>
    </source>
</evidence>
<dbReference type="CDD" id="cd06223">
    <property type="entry name" value="PRTases_typeI"/>
    <property type="match status" value="1"/>
</dbReference>
<dbReference type="Gene3D" id="3.40.50.2020">
    <property type="match status" value="2"/>
</dbReference>
<dbReference type="InterPro" id="IPR000836">
    <property type="entry name" value="PRTase_dom"/>
</dbReference>
<dbReference type="InterPro" id="IPR029099">
    <property type="entry name" value="Pribosyltran_N"/>
</dbReference>
<dbReference type="Pfam" id="PF14572">
    <property type="entry name" value="Pribosyl_synth"/>
    <property type="match status" value="1"/>
</dbReference>
<evidence type="ECO:0000259" key="10">
    <source>
        <dbReference type="Pfam" id="PF13793"/>
    </source>
</evidence>
<keyword evidence="2" id="KW-0808">Transferase</keyword>
<evidence type="ECO:0000256" key="2">
    <source>
        <dbReference type="ARBA" id="ARBA00022679"/>
    </source>
</evidence>
<organism evidence="11">
    <name type="scientific">marine sediment metagenome</name>
    <dbReference type="NCBI Taxonomy" id="412755"/>
    <lineage>
        <taxon>unclassified sequences</taxon>
        <taxon>metagenomes</taxon>
        <taxon>ecological metagenomes</taxon>
    </lineage>
</organism>
<dbReference type="EMBL" id="LAZR01050437">
    <property type="protein sequence ID" value="KKK87355.1"/>
    <property type="molecule type" value="Genomic_DNA"/>
</dbReference>